<sequence length="252" mass="27078">MHTAEMVALARSRWPHVEIHCPPVAEVVVRLADDIAARLREAIEARGQALLCVSGGKSPVALFEALRALPLAWSQLTVTLVDERCVPPEHPDSNVRLVRAHLLQGAAAQARFVPWIDAPTPLLAEAAAQANALMAALPVPDVLVLGMGTDGHTASLFPHSPDLPRALDLATPERVCAVRLPEPPPQPNHPRLTMTLAHILRARCLVLPVQGADKLAVLSQAARDRNPPGLDALPISHILHQTTTPVSLWLPL</sequence>
<comment type="catalytic activity">
    <reaction evidence="1 7">
        <text>6-phospho-D-glucono-1,5-lactone + H2O = 6-phospho-D-gluconate + H(+)</text>
        <dbReference type="Rhea" id="RHEA:12556"/>
        <dbReference type="ChEBI" id="CHEBI:15377"/>
        <dbReference type="ChEBI" id="CHEBI:15378"/>
        <dbReference type="ChEBI" id="CHEBI:57955"/>
        <dbReference type="ChEBI" id="CHEBI:58759"/>
        <dbReference type="EC" id="3.1.1.31"/>
    </reaction>
</comment>
<dbReference type="InterPro" id="IPR037171">
    <property type="entry name" value="NagB/RpiA_transferase-like"/>
</dbReference>
<organism evidence="9 10">
    <name type="scientific">Aquabacterium commune</name>
    <dbReference type="NCBI Taxonomy" id="70586"/>
    <lineage>
        <taxon>Bacteria</taxon>
        <taxon>Pseudomonadati</taxon>
        <taxon>Pseudomonadota</taxon>
        <taxon>Betaproteobacteria</taxon>
        <taxon>Burkholderiales</taxon>
        <taxon>Aquabacterium</taxon>
    </lineage>
</organism>
<dbReference type="RefSeq" id="WP_208110691.1">
    <property type="nucleotide sequence ID" value="NZ_SNXW01000001.1"/>
</dbReference>
<comment type="function">
    <text evidence="2 7">Hydrolysis of 6-phosphogluconolactone to 6-phosphogluconate.</text>
</comment>
<dbReference type="CDD" id="cd01400">
    <property type="entry name" value="6PGL"/>
    <property type="match status" value="1"/>
</dbReference>
<comment type="pathway">
    <text evidence="3 7">Carbohydrate degradation; pentose phosphate pathway; D-ribulose 5-phosphate from D-glucose 6-phosphate (oxidative stage): step 2/3.</text>
</comment>
<keyword evidence="7" id="KW-0378">Hydrolase</keyword>
<dbReference type="Proteomes" id="UP000294593">
    <property type="component" value="Unassembled WGS sequence"/>
</dbReference>
<evidence type="ECO:0000256" key="1">
    <source>
        <dbReference type="ARBA" id="ARBA00000832"/>
    </source>
</evidence>
<keyword evidence="10" id="KW-1185">Reference proteome</keyword>
<dbReference type="NCBIfam" id="TIGR01198">
    <property type="entry name" value="pgl"/>
    <property type="match status" value="1"/>
</dbReference>
<dbReference type="Pfam" id="PF01182">
    <property type="entry name" value="Glucosamine_iso"/>
    <property type="match status" value="1"/>
</dbReference>
<dbReference type="InterPro" id="IPR039104">
    <property type="entry name" value="6PGL"/>
</dbReference>
<name>A0A4R6RQN2_9BURK</name>
<dbReference type="EC" id="3.1.1.31" evidence="5 7"/>
<dbReference type="SUPFAM" id="SSF100950">
    <property type="entry name" value="NagB/RpiA/CoA transferase-like"/>
    <property type="match status" value="1"/>
</dbReference>
<gene>
    <name evidence="7" type="primary">pgl</name>
    <name evidence="9" type="ORF">EV672_101727</name>
</gene>
<dbReference type="GO" id="GO:0017057">
    <property type="term" value="F:6-phosphogluconolactonase activity"/>
    <property type="evidence" value="ECO:0007669"/>
    <property type="project" value="UniProtKB-UniRule"/>
</dbReference>
<dbReference type="InterPro" id="IPR006148">
    <property type="entry name" value="Glc/Gal-6P_isomerase"/>
</dbReference>
<dbReference type="GO" id="GO:0006098">
    <property type="term" value="P:pentose-phosphate shunt"/>
    <property type="evidence" value="ECO:0007669"/>
    <property type="project" value="UniProtKB-UniPathway"/>
</dbReference>
<evidence type="ECO:0000256" key="7">
    <source>
        <dbReference type="RuleBase" id="RU365095"/>
    </source>
</evidence>
<evidence type="ECO:0000256" key="4">
    <source>
        <dbReference type="ARBA" id="ARBA00010662"/>
    </source>
</evidence>
<evidence type="ECO:0000256" key="5">
    <source>
        <dbReference type="ARBA" id="ARBA00013198"/>
    </source>
</evidence>
<dbReference type="GO" id="GO:0005975">
    <property type="term" value="P:carbohydrate metabolic process"/>
    <property type="evidence" value="ECO:0007669"/>
    <property type="project" value="UniProtKB-UniRule"/>
</dbReference>
<evidence type="ECO:0000256" key="2">
    <source>
        <dbReference type="ARBA" id="ARBA00002681"/>
    </source>
</evidence>
<evidence type="ECO:0000313" key="9">
    <source>
        <dbReference type="EMBL" id="TDP88575.1"/>
    </source>
</evidence>
<evidence type="ECO:0000256" key="6">
    <source>
        <dbReference type="ARBA" id="ARBA00020337"/>
    </source>
</evidence>
<protein>
    <recommendedName>
        <fullName evidence="6 7">6-phosphogluconolactonase</fullName>
        <shortName evidence="7">6PGL</shortName>
        <ecNumber evidence="5 7">3.1.1.31</ecNumber>
    </recommendedName>
</protein>
<evidence type="ECO:0000313" key="10">
    <source>
        <dbReference type="Proteomes" id="UP000294593"/>
    </source>
</evidence>
<proteinExistence type="inferred from homology"/>
<comment type="similarity">
    <text evidence="4 7">Belongs to the glucosamine/galactosamine-6-phosphate isomerase family. 6-phosphogluconolactonase subfamily.</text>
</comment>
<accession>A0A4R6RQN2</accession>
<dbReference type="Gene3D" id="3.40.50.1360">
    <property type="match status" value="1"/>
</dbReference>
<comment type="caution">
    <text evidence="9">The sequence shown here is derived from an EMBL/GenBank/DDBJ whole genome shotgun (WGS) entry which is preliminary data.</text>
</comment>
<dbReference type="UniPathway" id="UPA00115">
    <property type="reaction ID" value="UER00409"/>
</dbReference>
<dbReference type="AlphaFoldDB" id="A0A4R6RQN2"/>
<dbReference type="PANTHER" id="PTHR11054">
    <property type="entry name" value="6-PHOSPHOGLUCONOLACTONASE"/>
    <property type="match status" value="1"/>
</dbReference>
<evidence type="ECO:0000256" key="3">
    <source>
        <dbReference type="ARBA" id="ARBA00004961"/>
    </source>
</evidence>
<dbReference type="PANTHER" id="PTHR11054:SF0">
    <property type="entry name" value="6-PHOSPHOGLUCONOLACTONASE"/>
    <property type="match status" value="1"/>
</dbReference>
<evidence type="ECO:0000259" key="8">
    <source>
        <dbReference type="Pfam" id="PF01182"/>
    </source>
</evidence>
<dbReference type="EMBL" id="SNXW01000001">
    <property type="protein sequence ID" value="TDP88575.1"/>
    <property type="molecule type" value="Genomic_DNA"/>
</dbReference>
<dbReference type="InterPro" id="IPR005900">
    <property type="entry name" value="6-phosphogluconolactonase_DevB"/>
</dbReference>
<reference evidence="9 10" key="1">
    <citation type="submission" date="2019-03" db="EMBL/GenBank/DDBJ databases">
        <title>Genomic Encyclopedia of Type Strains, Phase IV (KMG-IV): sequencing the most valuable type-strain genomes for metagenomic binning, comparative biology and taxonomic classification.</title>
        <authorList>
            <person name="Goeker M."/>
        </authorList>
    </citation>
    <scope>NUCLEOTIDE SEQUENCE [LARGE SCALE GENOMIC DNA]</scope>
    <source>
        <strain evidence="9 10">DSM 11901</strain>
    </source>
</reference>
<feature type="domain" description="Glucosamine/galactosamine-6-phosphate isomerase" evidence="8">
    <location>
        <begin position="25"/>
        <end position="240"/>
    </location>
</feature>